<organism evidence="2 3">
    <name type="scientific">Neorhizobium phenanthreniclasticum</name>
    <dbReference type="NCBI Taxonomy" id="3157917"/>
    <lineage>
        <taxon>Bacteria</taxon>
        <taxon>Pseudomonadati</taxon>
        <taxon>Pseudomonadota</taxon>
        <taxon>Alphaproteobacteria</taxon>
        <taxon>Hyphomicrobiales</taxon>
        <taxon>Rhizobiaceae</taxon>
        <taxon>Rhizobium/Agrobacterium group</taxon>
        <taxon>Neorhizobium</taxon>
    </lineage>
</organism>
<feature type="chain" id="PRO_5046749452" evidence="1">
    <location>
        <begin position="25"/>
        <end position="186"/>
    </location>
</feature>
<dbReference type="Pfam" id="PF06776">
    <property type="entry name" value="IalB"/>
    <property type="match status" value="1"/>
</dbReference>
<keyword evidence="3" id="KW-1185">Reference proteome</keyword>
<proteinExistence type="predicted"/>
<evidence type="ECO:0000313" key="3">
    <source>
        <dbReference type="Proteomes" id="UP001496627"/>
    </source>
</evidence>
<sequence length="186" mass="19471">MIIHNPFKRALTAALLLGSSLFPALQDQALAQTAQATLPGGANSLQETYQDWRVACGVAQSGKVCSMSQFQQQQNGQRILAIELQPSKDGSVTGVLAMPFGLQLDAGANLKIDSNPPLPNLRFSTCVPAGCLLPVNFSAANVATLKTAATLNITAISLEASQPVNLSVSLKGFAAALERLNQLLKG</sequence>
<dbReference type="InterPro" id="IPR010642">
    <property type="entry name" value="Invasion_prot_B"/>
</dbReference>
<feature type="signal peptide" evidence="1">
    <location>
        <begin position="1"/>
        <end position="24"/>
    </location>
</feature>
<gene>
    <name evidence="2" type="ORF">ABK249_20380</name>
</gene>
<dbReference type="InterPro" id="IPR038696">
    <property type="entry name" value="IalB_sf"/>
</dbReference>
<dbReference type="Proteomes" id="UP001496627">
    <property type="component" value="Unassembled WGS sequence"/>
</dbReference>
<dbReference type="RefSeq" id="WP_227703484.1">
    <property type="nucleotide sequence ID" value="NZ_JBEAAL010000017.1"/>
</dbReference>
<name>A0ABV0M5Y2_9HYPH</name>
<evidence type="ECO:0000256" key="1">
    <source>
        <dbReference type="SAM" id="SignalP"/>
    </source>
</evidence>
<dbReference type="EMBL" id="JBEAAL010000017">
    <property type="protein sequence ID" value="MEQ1407294.1"/>
    <property type="molecule type" value="Genomic_DNA"/>
</dbReference>
<accession>A0ABV0M5Y2</accession>
<reference evidence="2 3" key="1">
    <citation type="submission" date="2024-05" db="EMBL/GenBank/DDBJ databases">
        <title>Neorhizobium sp. Rsf11, a plant growth promoting and heavy metal resistant PAH-degrader.</title>
        <authorList>
            <person name="Golubev S.N."/>
            <person name="Muratova A.Y."/>
            <person name="Markelova M.I."/>
        </authorList>
    </citation>
    <scope>NUCLEOTIDE SEQUENCE [LARGE SCALE GENOMIC DNA]</scope>
    <source>
        <strain evidence="2 3">Rsf11</strain>
    </source>
</reference>
<protein>
    <submittedName>
        <fullName evidence="2">Invasion associated locus B family protein</fullName>
    </submittedName>
</protein>
<dbReference type="Gene3D" id="2.60.40.1880">
    <property type="entry name" value="Invasion associated locus B (IalB) protein"/>
    <property type="match status" value="1"/>
</dbReference>
<keyword evidence="1" id="KW-0732">Signal</keyword>
<evidence type="ECO:0000313" key="2">
    <source>
        <dbReference type="EMBL" id="MEQ1407294.1"/>
    </source>
</evidence>
<comment type="caution">
    <text evidence="2">The sequence shown here is derived from an EMBL/GenBank/DDBJ whole genome shotgun (WGS) entry which is preliminary data.</text>
</comment>